<dbReference type="AlphaFoldDB" id="A0A7J9FL70"/>
<comment type="caution">
    <text evidence="1">The sequence shown here is derived from an EMBL/GenBank/DDBJ whole genome shotgun (WGS) entry which is preliminary data.</text>
</comment>
<proteinExistence type="predicted"/>
<keyword evidence="2" id="KW-1185">Reference proteome</keyword>
<reference evidence="1 2" key="1">
    <citation type="journal article" date="2019" name="Genome Biol. Evol.">
        <title>Insights into the evolution of the New World diploid cottons (Gossypium, subgenus Houzingenia) based on genome sequencing.</title>
        <authorList>
            <person name="Grover C.E."/>
            <person name="Arick M.A. 2nd"/>
            <person name="Thrash A."/>
            <person name="Conover J.L."/>
            <person name="Sanders W.S."/>
            <person name="Peterson D.G."/>
            <person name="Frelichowski J.E."/>
            <person name="Scheffler J.A."/>
            <person name="Scheffler B.E."/>
            <person name="Wendel J.F."/>
        </authorList>
    </citation>
    <scope>NUCLEOTIDE SEQUENCE [LARGE SCALE GENOMIC DNA]</scope>
    <source>
        <strain evidence="1">8</strain>
        <tissue evidence="1">Leaf</tissue>
    </source>
</reference>
<feature type="non-terminal residue" evidence="1">
    <location>
        <position position="1"/>
    </location>
</feature>
<organism evidence="1 2">
    <name type="scientific">Gossypium trilobum</name>
    <dbReference type="NCBI Taxonomy" id="34281"/>
    <lineage>
        <taxon>Eukaryota</taxon>
        <taxon>Viridiplantae</taxon>
        <taxon>Streptophyta</taxon>
        <taxon>Embryophyta</taxon>
        <taxon>Tracheophyta</taxon>
        <taxon>Spermatophyta</taxon>
        <taxon>Magnoliopsida</taxon>
        <taxon>eudicotyledons</taxon>
        <taxon>Gunneridae</taxon>
        <taxon>Pentapetalae</taxon>
        <taxon>rosids</taxon>
        <taxon>malvids</taxon>
        <taxon>Malvales</taxon>
        <taxon>Malvaceae</taxon>
        <taxon>Malvoideae</taxon>
        <taxon>Gossypium</taxon>
    </lineage>
</organism>
<gene>
    <name evidence="1" type="ORF">Gotri_027890</name>
</gene>
<protein>
    <submittedName>
        <fullName evidence="1">Uncharacterized protein</fullName>
    </submittedName>
</protein>
<evidence type="ECO:0000313" key="2">
    <source>
        <dbReference type="Proteomes" id="UP000593568"/>
    </source>
</evidence>
<evidence type="ECO:0000313" key="1">
    <source>
        <dbReference type="EMBL" id="MBA0785997.1"/>
    </source>
</evidence>
<sequence length="118" mass="13730">MASSFSHTALRLLLSSAKAIEDGDLKSADAFLHDILILADQRPYWFHDEYLWESNIDAWEGNNVIRRHQTLSEWQRLFSVAGFTRIPLIHRKSVEDESWLEIMREEEECLILGNKGCP</sequence>
<dbReference type="EMBL" id="JABEZW010221011">
    <property type="protein sequence ID" value="MBA0785997.1"/>
    <property type="molecule type" value="Genomic_DNA"/>
</dbReference>
<accession>A0A7J9FL70</accession>
<name>A0A7J9FL70_9ROSI</name>
<dbReference type="Proteomes" id="UP000593568">
    <property type="component" value="Unassembled WGS sequence"/>
</dbReference>